<dbReference type="Proteomes" id="UP000656319">
    <property type="component" value="Unassembled WGS sequence"/>
</dbReference>
<proteinExistence type="predicted"/>
<evidence type="ECO:0000313" key="3">
    <source>
        <dbReference type="Proteomes" id="UP000656319"/>
    </source>
</evidence>
<name>A0ABN7I2Q9_9BURK</name>
<evidence type="ECO:0000256" key="1">
    <source>
        <dbReference type="SAM" id="MobiDB-lite"/>
    </source>
</evidence>
<feature type="region of interest" description="Disordered" evidence="1">
    <location>
        <begin position="1"/>
        <end position="50"/>
    </location>
</feature>
<keyword evidence="3" id="KW-1185">Reference proteome</keyword>
<gene>
    <name evidence="2" type="ORF">LMG27952_04975</name>
</gene>
<dbReference type="EMBL" id="CAJHCQ010000014">
    <property type="protein sequence ID" value="CAD6550188.1"/>
    <property type="molecule type" value="Genomic_DNA"/>
</dbReference>
<sequence length="99" mass="10968">MVRSGRPLGVGNLPVDRKRRGARHQATRTTRTQWRRRPRSPHPSESCAHPGHIFLSDDLSLLDRGHVDASRLATDQVTDTYLLALARLNGVPWPASVAG</sequence>
<organism evidence="2 3">
    <name type="scientific">Paraburkholderia hiiakae</name>
    <dbReference type="NCBI Taxonomy" id="1081782"/>
    <lineage>
        <taxon>Bacteria</taxon>
        <taxon>Pseudomonadati</taxon>
        <taxon>Pseudomonadota</taxon>
        <taxon>Betaproteobacteria</taxon>
        <taxon>Burkholderiales</taxon>
        <taxon>Burkholderiaceae</taxon>
        <taxon>Paraburkholderia</taxon>
    </lineage>
</organism>
<comment type="caution">
    <text evidence="2">The sequence shown here is derived from an EMBL/GenBank/DDBJ whole genome shotgun (WGS) entry which is preliminary data.</text>
</comment>
<protein>
    <submittedName>
        <fullName evidence="2">Uncharacterized protein</fullName>
    </submittedName>
</protein>
<evidence type="ECO:0000313" key="2">
    <source>
        <dbReference type="EMBL" id="CAD6550188.1"/>
    </source>
</evidence>
<feature type="compositionally biased region" description="Basic residues" evidence="1">
    <location>
        <begin position="17"/>
        <end position="26"/>
    </location>
</feature>
<accession>A0ABN7I2Q9</accession>
<reference evidence="2 3" key="1">
    <citation type="submission" date="2020-10" db="EMBL/GenBank/DDBJ databases">
        <authorList>
            <person name="Peeters C."/>
        </authorList>
    </citation>
    <scope>NUCLEOTIDE SEQUENCE [LARGE SCALE GENOMIC DNA]</scope>
    <source>
        <strain evidence="2 3">LMG 27952</strain>
    </source>
</reference>